<accession>A0A9P4UKE4</accession>
<proteinExistence type="predicted"/>
<dbReference type="Proteomes" id="UP000799441">
    <property type="component" value="Unassembled WGS sequence"/>
</dbReference>
<dbReference type="EMBL" id="MU003864">
    <property type="protein sequence ID" value="KAF2716713.1"/>
    <property type="molecule type" value="Genomic_DNA"/>
</dbReference>
<feature type="region of interest" description="Disordered" evidence="1">
    <location>
        <begin position="1"/>
        <end position="153"/>
    </location>
</feature>
<dbReference type="OrthoDB" id="2537432at2759"/>
<dbReference type="AlphaFoldDB" id="A0A9P4UKE4"/>
<feature type="compositionally biased region" description="Basic and acidic residues" evidence="1">
    <location>
        <begin position="119"/>
        <end position="135"/>
    </location>
</feature>
<evidence type="ECO:0000256" key="1">
    <source>
        <dbReference type="SAM" id="MobiDB-lite"/>
    </source>
</evidence>
<keyword evidence="3" id="KW-1185">Reference proteome</keyword>
<dbReference type="InterPro" id="IPR022024">
    <property type="entry name" value="DUF3602"/>
</dbReference>
<protein>
    <submittedName>
        <fullName evidence="2">Uncharacterized protein</fullName>
    </submittedName>
</protein>
<feature type="compositionally biased region" description="Polar residues" evidence="1">
    <location>
        <begin position="60"/>
        <end position="69"/>
    </location>
</feature>
<dbReference type="PANTHER" id="PTHR34693:SF3">
    <property type="match status" value="1"/>
</dbReference>
<comment type="caution">
    <text evidence="2">The sequence shown here is derived from an EMBL/GenBank/DDBJ whole genome shotgun (WGS) entry which is preliminary data.</text>
</comment>
<organism evidence="2 3">
    <name type="scientific">Polychaeton citri CBS 116435</name>
    <dbReference type="NCBI Taxonomy" id="1314669"/>
    <lineage>
        <taxon>Eukaryota</taxon>
        <taxon>Fungi</taxon>
        <taxon>Dikarya</taxon>
        <taxon>Ascomycota</taxon>
        <taxon>Pezizomycotina</taxon>
        <taxon>Dothideomycetes</taxon>
        <taxon>Dothideomycetidae</taxon>
        <taxon>Capnodiales</taxon>
        <taxon>Capnodiaceae</taxon>
        <taxon>Polychaeton</taxon>
    </lineage>
</organism>
<dbReference type="Pfam" id="PF12223">
    <property type="entry name" value="DUF3602"/>
    <property type="match status" value="2"/>
</dbReference>
<dbReference type="InterPro" id="IPR053203">
    <property type="entry name" value="Cisplatin_resist-associated"/>
</dbReference>
<dbReference type="PANTHER" id="PTHR34693">
    <property type="entry name" value="PROTEIN PAR32"/>
    <property type="match status" value="1"/>
</dbReference>
<evidence type="ECO:0000313" key="3">
    <source>
        <dbReference type="Proteomes" id="UP000799441"/>
    </source>
</evidence>
<sequence length="153" mass="15715">MSNIHSTGRGGAGNIGEDTATYVDGDIIREGTPQPGGSTGRGGAGNIAPSPRLSPAPGSGNVSASNSPSLGPVHQTEDVVPESATRQPGEEYGNFHTGRGGAGNEHRERYGGHSHSHEKKGEGLLEKAKHAIGLDKHKKHEPVEGSGLKNEST</sequence>
<gene>
    <name evidence="2" type="ORF">K431DRAFT_307555</name>
</gene>
<reference evidence="2" key="1">
    <citation type="journal article" date="2020" name="Stud. Mycol.">
        <title>101 Dothideomycetes genomes: a test case for predicting lifestyles and emergence of pathogens.</title>
        <authorList>
            <person name="Haridas S."/>
            <person name="Albert R."/>
            <person name="Binder M."/>
            <person name="Bloem J."/>
            <person name="Labutti K."/>
            <person name="Salamov A."/>
            <person name="Andreopoulos B."/>
            <person name="Baker S."/>
            <person name="Barry K."/>
            <person name="Bills G."/>
            <person name="Bluhm B."/>
            <person name="Cannon C."/>
            <person name="Castanera R."/>
            <person name="Culley D."/>
            <person name="Daum C."/>
            <person name="Ezra D."/>
            <person name="Gonzalez J."/>
            <person name="Henrissat B."/>
            <person name="Kuo A."/>
            <person name="Liang C."/>
            <person name="Lipzen A."/>
            <person name="Lutzoni F."/>
            <person name="Magnuson J."/>
            <person name="Mondo S."/>
            <person name="Nolan M."/>
            <person name="Ohm R."/>
            <person name="Pangilinan J."/>
            <person name="Park H.-J."/>
            <person name="Ramirez L."/>
            <person name="Alfaro M."/>
            <person name="Sun H."/>
            <person name="Tritt A."/>
            <person name="Yoshinaga Y."/>
            <person name="Zwiers L.-H."/>
            <person name="Turgeon B."/>
            <person name="Goodwin S."/>
            <person name="Spatafora J."/>
            <person name="Crous P."/>
            <person name="Grigoriev I."/>
        </authorList>
    </citation>
    <scope>NUCLEOTIDE SEQUENCE</scope>
    <source>
        <strain evidence="2">CBS 116435</strain>
    </source>
</reference>
<name>A0A9P4UKE4_9PEZI</name>
<evidence type="ECO:0000313" key="2">
    <source>
        <dbReference type="EMBL" id="KAF2716713.1"/>
    </source>
</evidence>